<dbReference type="Pfam" id="PF00535">
    <property type="entry name" value="Glycos_transf_2"/>
    <property type="match status" value="1"/>
</dbReference>
<protein>
    <submittedName>
        <fullName evidence="2">Family 2 glycosyl transferase</fullName>
    </submittedName>
</protein>
<dbReference type="PATRIC" id="fig|1263870.3.peg.2994"/>
<name>M5UI97_9BACT</name>
<dbReference type="Gene3D" id="3.90.550.10">
    <property type="entry name" value="Spore Coat Polysaccharide Biosynthesis Protein SpsA, Chain A"/>
    <property type="match status" value="1"/>
</dbReference>
<dbReference type="OrthoDB" id="9784574at2"/>
<dbReference type="GO" id="GO:0016740">
    <property type="term" value="F:transferase activity"/>
    <property type="evidence" value="ECO:0007669"/>
    <property type="project" value="UniProtKB-KW"/>
</dbReference>
<gene>
    <name evidence="2" type="ORF">RSSM_02820</name>
</gene>
<comment type="caution">
    <text evidence="2">The sequence shown here is derived from an EMBL/GenBank/DDBJ whole genome shotgun (WGS) entry which is preliminary data.</text>
</comment>
<dbReference type="InterPro" id="IPR029044">
    <property type="entry name" value="Nucleotide-diphossugar_trans"/>
</dbReference>
<reference evidence="2 3" key="1">
    <citation type="journal article" date="2013" name="Mar. Genomics">
        <title>Expression of sulfatases in Rhodopirellula baltica and the diversity of sulfatases in the genus Rhodopirellula.</title>
        <authorList>
            <person name="Wegner C.E."/>
            <person name="Richter-Heitmann T."/>
            <person name="Klindworth A."/>
            <person name="Klockow C."/>
            <person name="Richter M."/>
            <person name="Achstetter T."/>
            <person name="Glockner F.O."/>
            <person name="Harder J."/>
        </authorList>
    </citation>
    <scope>NUCLEOTIDE SEQUENCE [LARGE SCALE GENOMIC DNA]</scope>
    <source>
        <strain evidence="2 3">SM41</strain>
    </source>
</reference>
<evidence type="ECO:0000313" key="3">
    <source>
        <dbReference type="Proteomes" id="UP000011885"/>
    </source>
</evidence>
<dbReference type="InterPro" id="IPR001173">
    <property type="entry name" value="Glyco_trans_2-like"/>
</dbReference>
<organism evidence="2 3">
    <name type="scientific">Rhodopirellula sallentina SM41</name>
    <dbReference type="NCBI Taxonomy" id="1263870"/>
    <lineage>
        <taxon>Bacteria</taxon>
        <taxon>Pseudomonadati</taxon>
        <taxon>Planctomycetota</taxon>
        <taxon>Planctomycetia</taxon>
        <taxon>Pirellulales</taxon>
        <taxon>Pirellulaceae</taxon>
        <taxon>Rhodopirellula</taxon>
    </lineage>
</organism>
<dbReference type="RefSeq" id="WP_008679128.1">
    <property type="nucleotide sequence ID" value="NZ_ANOH01000198.1"/>
</dbReference>
<dbReference type="Proteomes" id="UP000011885">
    <property type="component" value="Unassembled WGS sequence"/>
</dbReference>
<feature type="domain" description="Glycosyltransferase 2-like" evidence="1">
    <location>
        <begin position="6"/>
        <end position="125"/>
    </location>
</feature>
<evidence type="ECO:0000313" key="2">
    <source>
        <dbReference type="EMBL" id="EMI55728.1"/>
    </source>
</evidence>
<sequence>MNDVAIVVPCYNEAERLDTDAFAMAVSQHSGLHLIMVNDGSSDATQERVDQLSRCPSKRITSVNLRQNVGKGEAVRHGLTVALEDGHETIGYWDADLATPLCVLPRMRQLLDHNEGLDWALASRVRLLGHDIDRSPTRHITGRLFATFASLAIQLPVYDTQCGAKLFRAGDWLRHCIDRPFQNRWAFDVELISRYLCWCRQNNQPPRMQEIPLQRWSDVGESHVKLFPACQAVLSLAGLAIKHRRGMKRNGIVA</sequence>
<dbReference type="PANTHER" id="PTHR10859">
    <property type="entry name" value="GLYCOSYL TRANSFERASE"/>
    <property type="match status" value="1"/>
</dbReference>
<keyword evidence="2" id="KW-0808">Transferase</keyword>
<dbReference type="SUPFAM" id="SSF53448">
    <property type="entry name" value="Nucleotide-diphospho-sugar transferases"/>
    <property type="match status" value="1"/>
</dbReference>
<accession>M5UI97</accession>
<dbReference type="EMBL" id="ANOH01000198">
    <property type="protein sequence ID" value="EMI55728.1"/>
    <property type="molecule type" value="Genomic_DNA"/>
</dbReference>
<dbReference type="GO" id="GO:0006487">
    <property type="term" value="P:protein N-linked glycosylation"/>
    <property type="evidence" value="ECO:0007669"/>
    <property type="project" value="TreeGrafter"/>
</dbReference>
<proteinExistence type="predicted"/>
<dbReference type="PANTHER" id="PTHR10859:SF91">
    <property type="entry name" value="DOLICHYL-PHOSPHATE BETA-GLUCOSYLTRANSFERASE"/>
    <property type="match status" value="1"/>
</dbReference>
<keyword evidence="3" id="KW-1185">Reference proteome</keyword>
<dbReference type="AlphaFoldDB" id="M5UI97"/>
<evidence type="ECO:0000259" key="1">
    <source>
        <dbReference type="Pfam" id="PF00535"/>
    </source>
</evidence>